<dbReference type="PANTHER" id="PTHR34700:SF8">
    <property type="entry name" value="POTASSIUM BINDING PROTEIN KBP"/>
    <property type="match status" value="1"/>
</dbReference>
<dbReference type="Proteomes" id="UP000287023">
    <property type="component" value="Unassembled WGS sequence"/>
</dbReference>
<keyword evidence="2" id="KW-1185">Reference proteome</keyword>
<dbReference type="AlphaFoldDB" id="A0A433KXZ6"/>
<protein>
    <submittedName>
        <fullName evidence="1">Peptidoglycan-binding protein</fullName>
    </submittedName>
</protein>
<comment type="caution">
    <text evidence="1">The sequence shown here is derived from an EMBL/GenBank/DDBJ whole genome shotgun (WGS) entry which is preliminary data.</text>
</comment>
<evidence type="ECO:0000313" key="2">
    <source>
        <dbReference type="Proteomes" id="UP000287023"/>
    </source>
</evidence>
<dbReference type="EMBL" id="RZHF01000004">
    <property type="protein sequence ID" value="RUR34539.1"/>
    <property type="molecule type" value="Genomic_DNA"/>
</dbReference>
<gene>
    <name evidence="1" type="ORF">ELY38_02815</name>
</gene>
<dbReference type="InterPro" id="IPR052196">
    <property type="entry name" value="Bact_Kbp"/>
</dbReference>
<proteinExistence type="predicted"/>
<dbReference type="RefSeq" id="WP_127059981.1">
    <property type="nucleotide sequence ID" value="NZ_RZHF01000004.1"/>
</dbReference>
<name>A0A433KXZ6_9GAMM</name>
<organism evidence="1 2">
    <name type="scientific">Vreelandella nanhaiensis</name>
    <dbReference type="NCBI Taxonomy" id="1258546"/>
    <lineage>
        <taxon>Bacteria</taxon>
        <taxon>Pseudomonadati</taxon>
        <taxon>Pseudomonadota</taxon>
        <taxon>Gammaproteobacteria</taxon>
        <taxon>Oceanospirillales</taxon>
        <taxon>Halomonadaceae</taxon>
        <taxon>Vreelandella</taxon>
    </lineage>
</organism>
<accession>A0A433KXZ6</accession>
<dbReference type="PANTHER" id="PTHR34700">
    <property type="entry name" value="POTASSIUM BINDING PROTEIN KBP"/>
    <property type="match status" value="1"/>
</dbReference>
<sequence length="293" mass="31909">MAMPPKAAHVKRVALIMTLYALGLGLLLLFSDQALGDECQQVVKLSPQIRTIALGEADQKGRFADFALPLASLDAFLRAHRVLEEGDNLPELTYVLAGNQQRLMSAAGDTLYARGRVPHDVALGVYRPGESYRDVDGRLLGRELLKVGEAQHLRSDGDIAQLHVLKADQEVRSNDLILPLEYDGARPALQPHPPLNGIRGRIVAVPSGMRFVGRLQMVALDVGTQDGLEPGHILQVNQQGTLIDDPRTQASVQLPATPAGQVMIIKPYQRVSYALVMQTSNVLEVGDWVVTPN</sequence>
<reference evidence="1 2" key="1">
    <citation type="submission" date="2018-12" db="EMBL/GenBank/DDBJ databases">
        <title>three novel Halomonas strain isolated from plants.</title>
        <authorList>
            <person name="Sun C."/>
        </authorList>
    </citation>
    <scope>NUCLEOTIDE SEQUENCE [LARGE SCALE GENOMIC DNA]</scope>
    <source>
        <strain evidence="1 2">JCM 18142</strain>
    </source>
</reference>
<dbReference type="OrthoDB" id="9765158at2"/>
<evidence type="ECO:0000313" key="1">
    <source>
        <dbReference type="EMBL" id="RUR34539.1"/>
    </source>
</evidence>